<dbReference type="GO" id="GO:0003677">
    <property type="term" value="F:DNA binding"/>
    <property type="evidence" value="ECO:0007669"/>
    <property type="project" value="InterPro"/>
</dbReference>
<dbReference type="InterPro" id="IPR002559">
    <property type="entry name" value="Transposase_11"/>
</dbReference>
<protein>
    <recommendedName>
        <fullName evidence="2">Transposase IS4-like domain-containing protein</fullName>
    </recommendedName>
</protein>
<gene>
    <name evidence="3" type="ORF">AS180_20240</name>
</gene>
<dbReference type="Pfam" id="PF01609">
    <property type="entry name" value="DDE_Tnp_1"/>
    <property type="match status" value="1"/>
</dbReference>
<name>A0A0V8JH17_9BACI</name>
<evidence type="ECO:0000256" key="1">
    <source>
        <dbReference type="SAM" id="Phobius"/>
    </source>
</evidence>
<feature type="domain" description="Transposase IS4-like" evidence="2">
    <location>
        <begin position="3"/>
        <end position="55"/>
    </location>
</feature>
<organism evidence="3 4">
    <name type="scientific">Priestia veravalensis</name>
    <dbReference type="NCBI Taxonomy" id="1414648"/>
    <lineage>
        <taxon>Bacteria</taxon>
        <taxon>Bacillati</taxon>
        <taxon>Bacillota</taxon>
        <taxon>Bacilli</taxon>
        <taxon>Bacillales</taxon>
        <taxon>Bacillaceae</taxon>
        <taxon>Priestia</taxon>
    </lineage>
</organism>
<feature type="transmembrane region" description="Helical" evidence="1">
    <location>
        <begin position="42"/>
        <end position="60"/>
    </location>
</feature>
<dbReference type="SUPFAM" id="SSF53098">
    <property type="entry name" value="Ribonuclease H-like"/>
    <property type="match status" value="1"/>
</dbReference>
<accession>A0A0V8JH17</accession>
<dbReference type="AlphaFoldDB" id="A0A0V8JH17"/>
<comment type="caution">
    <text evidence="3">The sequence shown here is derived from an EMBL/GenBank/DDBJ whole genome shotgun (WGS) entry which is preliminary data.</text>
</comment>
<evidence type="ECO:0000313" key="3">
    <source>
        <dbReference type="EMBL" id="KSU86157.1"/>
    </source>
</evidence>
<dbReference type="GO" id="GO:0006313">
    <property type="term" value="P:DNA transposition"/>
    <property type="evidence" value="ECO:0007669"/>
    <property type="project" value="InterPro"/>
</dbReference>
<dbReference type="InterPro" id="IPR012337">
    <property type="entry name" value="RNaseH-like_sf"/>
</dbReference>
<keyword evidence="1" id="KW-0812">Transmembrane</keyword>
<keyword evidence="4" id="KW-1185">Reference proteome</keyword>
<keyword evidence="1" id="KW-0472">Membrane</keyword>
<dbReference type="PANTHER" id="PTHR33258">
    <property type="entry name" value="TRANSPOSASE INSL FOR INSERTION SEQUENCE ELEMENT IS186A-RELATED"/>
    <property type="match status" value="1"/>
</dbReference>
<proteinExistence type="predicted"/>
<reference evidence="3 4" key="1">
    <citation type="submission" date="2015-11" db="EMBL/GenBank/DDBJ databases">
        <title>Bacillus caseinolyticus sp nov.</title>
        <authorList>
            <person name="Dastager S.G."/>
            <person name="Mawlankar R."/>
        </authorList>
    </citation>
    <scope>NUCLEOTIDE SEQUENCE [LARGE SCALE GENOMIC DNA]</scope>
    <source>
        <strain evidence="3 4">SGD-V-76</strain>
    </source>
</reference>
<evidence type="ECO:0000313" key="4">
    <source>
        <dbReference type="Proteomes" id="UP000053681"/>
    </source>
</evidence>
<sequence>MNVAPEVIADMYKARWKIETFFRWIKQNLNVPVLFGTTENAVFNQLFAALITYVLLKWLYTKTSERQVFKTVSFVTFQRQLVGNNLPIDWQSEMSTFLKNYVTFQGISLSNFG</sequence>
<dbReference type="GO" id="GO:0004803">
    <property type="term" value="F:transposase activity"/>
    <property type="evidence" value="ECO:0007669"/>
    <property type="project" value="InterPro"/>
</dbReference>
<keyword evidence="1" id="KW-1133">Transmembrane helix</keyword>
<dbReference type="Proteomes" id="UP000053681">
    <property type="component" value="Unassembled WGS sequence"/>
</dbReference>
<dbReference type="EMBL" id="LNQP01000110">
    <property type="protein sequence ID" value="KSU86157.1"/>
    <property type="molecule type" value="Genomic_DNA"/>
</dbReference>
<dbReference type="PANTHER" id="PTHR33258:SF1">
    <property type="entry name" value="TRANSPOSASE INSL FOR INSERTION SEQUENCE ELEMENT IS186A-RELATED"/>
    <property type="match status" value="1"/>
</dbReference>
<evidence type="ECO:0000259" key="2">
    <source>
        <dbReference type="Pfam" id="PF01609"/>
    </source>
</evidence>